<dbReference type="Gene3D" id="1.10.10.10">
    <property type="entry name" value="Winged helix-like DNA-binding domain superfamily/Winged helix DNA-binding domain"/>
    <property type="match status" value="1"/>
</dbReference>
<keyword evidence="3" id="KW-0804">Transcription</keyword>
<dbReference type="PANTHER" id="PTHR30136">
    <property type="entry name" value="HELIX-TURN-HELIX TRANSCRIPTIONAL REGULATOR, ICLR FAMILY"/>
    <property type="match status" value="1"/>
</dbReference>
<dbReference type="SUPFAM" id="SSF55781">
    <property type="entry name" value="GAF domain-like"/>
    <property type="match status" value="1"/>
</dbReference>
<dbReference type="Proteomes" id="UP000283644">
    <property type="component" value="Unassembled WGS sequence"/>
</dbReference>
<reference evidence="6 7" key="1">
    <citation type="submission" date="2018-09" db="EMBL/GenBank/DDBJ databases">
        <title>Genome sequencing of Nocardioides immobilis CCTCC AB 2017083 for comparison to Nocardioides silvaticus.</title>
        <authorList>
            <person name="Li C."/>
            <person name="Wang G."/>
        </authorList>
    </citation>
    <scope>NUCLEOTIDE SEQUENCE [LARGE SCALE GENOMIC DNA]</scope>
    <source>
        <strain evidence="6 7">CCTCC AB 2017083</strain>
    </source>
</reference>
<dbReference type="RefSeq" id="WP_118928692.1">
    <property type="nucleotide sequence ID" value="NZ_QXGH01000042.1"/>
</dbReference>
<organism evidence="6 7">
    <name type="scientific">Nocardioides immobilis</name>
    <dbReference type="NCBI Taxonomy" id="2049295"/>
    <lineage>
        <taxon>Bacteria</taxon>
        <taxon>Bacillati</taxon>
        <taxon>Actinomycetota</taxon>
        <taxon>Actinomycetes</taxon>
        <taxon>Propionibacteriales</taxon>
        <taxon>Nocardioidaceae</taxon>
        <taxon>Nocardioides</taxon>
    </lineage>
</organism>
<dbReference type="GO" id="GO:0045892">
    <property type="term" value="P:negative regulation of DNA-templated transcription"/>
    <property type="evidence" value="ECO:0007669"/>
    <property type="project" value="TreeGrafter"/>
</dbReference>
<evidence type="ECO:0000256" key="3">
    <source>
        <dbReference type="ARBA" id="ARBA00023163"/>
    </source>
</evidence>
<protein>
    <submittedName>
        <fullName evidence="6">IclR family transcriptional regulator</fullName>
    </submittedName>
</protein>
<dbReference type="InterPro" id="IPR005471">
    <property type="entry name" value="Tscrpt_reg_IclR_N"/>
</dbReference>
<feature type="domain" description="IclR-ED" evidence="5">
    <location>
        <begin position="81"/>
        <end position="258"/>
    </location>
</feature>
<dbReference type="SUPFAM" id="SSF46785">
    <property type="entry name" value="Winged helix' DNA-binding domain"/>
    <property type="match status" value="1"/>
</dbReference>
<dbReference type="InterPro" id="IPR014757">
    <property type="entry name" value="Tscrpt_reg_IclR_C"/>
</dbReference>
<proteinExistence type="predicted"/>
<sequence>MSVALTHDGVEAAQPAMAPSSMLERVTAILDLFDHAGRRLPLEEISRRTGLPRSSAHRILEHMILLGWACRADAGYGLGSRARGLGRLTGDSSRLRTAATPVLQELTVSTGLVAQLGVLEGANVVFLDKLGGRQALAVPNRVGGRAPAVETALGLAMLACLNPEQVDAQLTGGVRAATPVADGYAHLHAELGRVRQRKGVAIERGAGVPGFASVAAALHSADGPVAAISLVTHAGDALERIVPLVADAARRISRELVRLPRPAKVHHVRACPLKAG</sequence>
<accession>A0A417XTQ0</accession>
<evidence type="ECO:0000313" key="6">
    <source>
        <dbReference type="EMBL" id="RHW23675.1"/>
    </source>
</evidence>
<dbReference type="PROSITE" id="PS51077">
    <property type="entry name" value="HTH_ICLR"/>
    <property type="match status" value="1"/>
</dbReference>
<dbReference type="InterPro" id="IPR036388">
    <property type="entry name" value="WH-like_DNA-bd_sf"/>
</dbReference>
<dbReference type="Pfam" id="PF01614">
    <property type="entry name" value="IclR_C"/>
    <property type="match status" value="1"/>
</dbReference>
<dbReference type="OrthoDB" id="60629at2"/>
<evidence type="ECO:0000313" key="7">
    <source>
        <dbReference type="Proteomes" id="UP000283644"/>
    </source>
</evidence>
<comment type="caution">
    <text evidence="6">The sequence shown here is derived from an EMBL/GenBank/DDBJ whole genome shotgun (WGS) entry which is preliminary data.</text>
</comment>
<dbReference type="AlphaFoldDB" id="A0A417XTQ0"/>
<keyword evidence="2" id="KW-0238">DNA-binding</keyword>
<dbReference type="SMART" id="SM00346">
    <property type="entry name" value="HTH_ICLR"/>
    <property type="match status" value="1"/>
</dbReference>
<dbReference type="PROSITE" id="PS51078">
    <property type="entry name" value="ICLR_ED"/>
    <property type="match status" value="1"/>
</dbReference>
<evidence type="ECO:0000259" key="4">
    <source>
        <dbReference type="PROSITE" id="PS51077"/>
    </source>
</evidence>
<evidence type="ECO:0000256" key="2">
    <source>
        <dbReference type="ARBA" id="ARBA00023125"/>
    </source>
</evidence>
<dbReference type="EMBL" id="QXGH01000042">
    <property type="protein sequence ID" value="RHW23675.1"/>
    <property type="molecule type" value="Genomic_DNA"/>
</dbReference>
<keyword evidence="7" id="KW-1185">Reference proteome</keyword>
<feature type="domain" description="HTH iclR-type" evidence="4">
    <location>
        <begin position="20"/>
        <end position="80"/>
    </location>
</feature>
<dbReference type="Pfam" id="PF09339">
    <property type="entry name" value="HTH_IclR"/>
    <property type="match status" value="1"/>
</dbReference>
<dbReference type="Gene3D" id="3.30.450.40">
    <property type="match status" value="1"/>
</dbReference>
<dbReference type="PANTHER" id="PTHR30136:SF24">
    <property type="entry name" value="HTH-TYPE TRANSCRIPTIONAL REPRESSOR ALLR"/>
    <property type="match status" value="1"/>
</dbReference>
<keyword evidence="1" id="KW-0805">Transcription regulation</keyword>
<name>A0A417XTQ0_9ACTN</name>
<evidence type="ECO:0000259" key="5">
    <source>
        <dbReference type="PROSITE" id="PS51078"/>
    </source>
</evidence>
<evidence type="ECO:0000256" key="1">
    <source>
        <dbReference type="ARBA" id="ARBA00023015"/>
    </source>
</evidence>
<dbReference type="InterPro" id="IPR036390">
    <property type="entry name" value="WH_DNA-bd_sf"/>
</dbReference>
<dbReference type="GO" id="GO:0003700">
    <property type="term" value="F:DNA-binding transcription factor activity"/>
    <property type="evidence" value="ECO:0007669"/>
    <property type="project" value="TreeGrafter"/>
</dbReference>
<gene>
    <name evidence="6" type="ORF">D0Z08_28605</name>
</gene>
<dbReference type="InterPro" id="IPR029016">
    <property type="entry name" value="GAF-like_dom_sf"/>
</dbReference>
<dbReference type="GO" id="GO:0003677">
    <property type="term" value="F:DNA binding"/>
    <property type="evidence" value="ECO:0007669"/>
    <property type="project" value="UniProtKB-KW"/>
</dbReference>
<dbReference type="InterPro" id="IPR050707">
    <property type="entry name" value="HTH_MetabolicPath_Reg"/>
</dbReference>